<comment type="caution">
    <text evidence="2">The sequence shown here is derived from an EMBL/GenBank/DDBJ whole genome shotgun (WGS) entry which is preliminary data.</text>
</comment>
<feature type="region of interest" description="Disordered" evidence="1">
    <location>
        <begin position="1"/>
        <end position="48"/>
    </location>
</feature>
<gene>
    <name evidence="2" type="ORF">Pfra01_000995100</name>
</gene>
<reference evidence="2" key="1">
    <citation type="submission" date="2023-04" db="EMBL/GenBank/DDBJ databases">
        <title>Phytophthora fragariaefolia NBRC 109709.</title>
        <authorList>
            <person name="Ichikawa N."/>
            <person name="Sato H."/>
            <person name="Tonouchi N."/>
        </authorList>
    </citation>
    <scope>NUCLEOTIDE SEQUENCE</scope>
    <source>
        <strain evidence="2">NBRC 109709</strain>
    </source>
</reference>
<evidence type="ECO:0000256" key="1">
    <source>
        <dbReference type="SAM" id="MobiDB-lite"/>
    </source>
</evidence>
<evidence type="ECO:0000313" key="2">
    <source>
        <dbReference type="EMBL" id="GMF36475.1"/>
    </source>
</evidence>
<proteinExistence type="predicted"/>
<dbReference type="EMBL" id="BSXT01000948">
    <property type="protein sequence ID" value="GMF36475.1"/>
    <property type="molecule type" value="Genomic_DNA"/>
</dbReference>
<protein>
    <submittedName>
        <fullName evidence="2">Unnamed protein product</fullName>
    </submittedName>
</protein>
<evidence type="ECO:0000313" key="3">
    <source>
        <dbReference type="Proteomes" id="UP001165121"/>
    </source>
</evidence>
<dbReference type="AlphaFoldDB" id="A0A9W6XDT1"/>
<dbReference type="OrthoDB" id="10552581at2759"/>
<accession>A0A9W6XDT1</accession>
<name>A0A9W6XDT1_9STRA</name>
<dbReference type="Proteomes" id="UP001165121">
    <property type="component" value="Unassembled WGS sequence"/>
</dbReference>
<feature type="compositionally biased region" description="Basic and acidic residues" evidence="1">
    <location>
        <begin position="1"/>
        <end position="10"/>
    </location>
</feature>
<sequence length="90" mass="9911">MKAQTSERHQQGQTTKKRQQPKASSMFASSTSRPHQIQKATGPSPGDYEVCSCECELSESSFLTTNVCIRSNAHGTRQEHKARSNPASTE</sequence>
<keyword evidence="3" id="KW-1185">Reference proteome</keyword>
<feature type="compositionally biased region" description="Polar residues" evidence="1">
    <location>
        <begin position="21"/>
        <end position="41"/>
    </location>
</feature>
<organism evidence="2 3">
    <name type="scientific">Phytophthora fragariaefolia</name>
    <dbReference type="NCBI Taxonomy" id="1490495"/>
    <lineage>
        <taxon>Eukaryota</taxon>
        <taxon>Sar</taxon>
        <taxon>Stramenopiles</taxon>
        <taxon>Oomycota</taxon>
        <taxon>Peronosporomycetes</taxon>
        <taxon>Peronosporales</taxon>
        <taxon>Peronosporaceae</taxon>
        <taxon>Phytophthora</taxon>
    </lineage>
</organism>